<gene>
    <name evidence="3" type="ORF">CMC5_057070</name>
</gene>
<dbReference type="Proteomes" id="UP000067626">
    <property type="component" value="Chromosome"/>
</dbReference>
<dbReference type="Gene3D" id="3.90.1200.10">
    <property type="match status" value="1"/>
</dbReference>
<evidence type="ECO:0000313" key="3">
    <source>
        <dbReference type="EMBL" id="AKT41499.1"/>
    </source>
</evidence>
<organism evidence="3 4">
    <name type="scientific">Chondromyces crocatus</name>
    <dbReference type="NCBI Taxonomy" id="52"/>
    <lineage>
        <taxon>Bacteria</taxon>
        <taxon>Pseudomonadati</taxon>
        <taxon>Myxococcota</taxon>
        <taxon>Polyangia</taxon>
        <taxon>Polyangiales</taxon>
        <taxon>Polyangiaceae</taxon>
        <taxon>Chondromyces</taxon>
    </lineage>
</organism>
<dbReference type="STRING" id="52.CMC5_057070"/>
<feature type="compositionally biased region" description="Pro residues" evidence="1">
    <location>
        <begin position="9"/>
        <end position="18"/>
    </location>
</feature>
<accession>A0A0K1EKU9</accession>
<evidence type="ECO:0000256" key="1">
    <source>
        <dbReference type="SAM" id="MobiDB-lite"/>
    </source>
</evidence>
<feature type="region of interest" description="Disordered" evidence="1">
    <location>
        <begin position="1"/>
        <end position="36"/>
    </location>
</feature>
<evidence type="ECO:0000313" key="4">
    <source>
        <dbReference type="Proteomes" id="UP000067626"/>
    </source>
</evidence>
<dbReference type="Pfam" id="PF01636">
    <property type="entry name" value="APH"/>
    <property type="match status" value="1"/>
</dbReference>
<dbReference type="OrthoDB" id="3806873at2"/>
<name>A0A0K1EKU9_CHOCO</name>
<dbReference type="EMBL" id="CP012159">
    <property type="protein sequence ID" value="AKT41499.1"/>
    <property type="molecule type" value="Genomic_DNA"/>
</dbReference>
<reference evidence="3 4" key="1">
    <citation type="submission" date="2015-07" db="EMBL/GenBank/DDBJ databases">
        <title>Genome analysis of myxobacterium Chondromyces crocatus Cm c5 reveals a high potential for natural compound synthesis and the genetic basis for the loss of fruiting body formation.</title>
        <authorList>
            <person name="Zaburannyi N."/>
            <person name="Bunk B."/>
            <person name="Maier J."/>
            <person name="Overmann J."/>
            <person name="Mueller R."/>
        </authorList>
    </citation>
    <scope>NUCLEOTIDE SEQUENCE [LARGE SCALE GENOMIC DNA]</scope>
    <source>
        <strain evidence="3 4">Cm c5</strain>
    </source>
</reference>
<dbReference type="SUPFAM" id="SSF56112">
    <property type="entry name" value="Protein kinase-like (PK-like)"/>
    <property type="match status" value="1"/>
</dbReference>
<dbReference type="InterPro" id="IPR002575">
    <property type="entry name" value="Aminoglycoside_PTrfase"/>
</dbReference>
<feature type="domain" description="Aminoglycoside phosphotransferase" evidence="2">
    <location>
        <begin position="111"/>
        <end position="270"/>
    </location>
</feature>
<evidence type="ECO:0000259" key="2">
    <source>
        <dbReference type="Pfam" id="PF01636"/>
    </source>
</evidence>
<dbReference type="RefSeq" id="WP_082362860.1">
    <property type="nucleotide sequence ID" value="NZ_CP012159.1"/>
</dbReference>
<sequence length="334" mass="35306">MRGASASPVSPPSSPEAPPGGVGGDSSKAGGAASKDEVRRILDEATARHLARNARAVASAVAVAKAHGLTVKEPKVLAEACAVRVLLSPAPVVARVSTVTAVLRAPIEPWLQRELDVSAFLAAQGAPVVPPSDELPATPFEHDGLHMSFWRYVQPAGDKPPETVVAAQMLGELHAALRDYPGELPELVPLGDIQRGLDRLAGETTLVSVEDLAFMQRMADRILGELRAVGLGPVQPIHGDAHVGNLIPVTGGWLWNDFEDTCLGPVGWDLCGLEAGDEMVAHAAYPGAPAPSRVTLFRNLRLLQGTLWAASCGRELPAWFEYVPMLLGQLRALE</sequence>
<dbReference type="PATRIC" id="fig|52.7.peg.6284"/>
<protein>
    <submittedName>
        <fullName evidence="3">Antibiotic transporter</fullName>
    </submittedName>
</protein>
<dbReference type="KEGG" id="ccro:CMC5_057070"/>
<proteinExistence type="predicted"/>
<keyword evidence="4" id="KW-1185">Reference proteome</keyword>
<dbReference type="InterPro" id="IPR011009">
    <property type="entry name" value="Kinase-like_dom_sf"/>
</dbReference>
<dbReference type="AlphaFoldDB" id="A0A0K1EKU9"/>